<dbReference type="InterPro" id="IPR043993">
    <property type="entry name" value="T4SS_pilin"/>
</dbReference>
<dbReference type="EMBL" id="MHNB01000002">
    <property type="protein sequence ID" value="OGZ37641.1"/>
    <property type="molecule type" value="Genomic_DNA"/>
</dbReference>
<keyword evidence="1" id="KW-0812">Transmembrane</keyword>
<gene>
    <name evidence="2" type="ORF">A3J64_00065</name>
</gene>
<feature type="transmembrane region" description="Helical" evidence="1">
    <location>
        <begin position="104"/>
        <end position="122"/>
    </location>
</feature>
<feature type="transmembrane region" description="Helical" evidence="1">
    <location>
        <begin position="72"/>
        <end position="92"/>
    </location>
</feature>
<proteinExistence type="predicted"/>
<evidence type="ECO:0000256" key="1">
    <source>
        <dbReference type="SAM" id="Phobius"/>
    </source>
</evidence>
<dbReference type="Pfam" id="PF18895">
    <property type="entry name" value="T4SS_pilin"/>
    <property type="match status" value="1"/>
</dbReference>
<protein>
    <submittedName>
        <fullName evidence="2">Uncharacterized protein</fullName>
    </submittedName>
</protein>
<comment type="caution">
    <text evidence="2">The sequence shown here is derived from an EMBL/GenBank/DDBJ whole genome shotgun (WGS) entry which is preliminary data.</text>
</comment>
<name>A0A1G2FJD4_9BACT</name>
<dbReference type="STRING" id="1801997.A3J64_00065"/>
<feature type="transmembrane region" description="Helical" evidence="1">
    <location>
        <begin position="17"/>
        <end position="39"/>
    </location>
</feature>
<evidence type="ECO:0000313" key="2">
    <source>
        <dbReference type="EMBL" id="OGZ37641.1"/>
    </source>
</evidence>
<keyword evidence="1" id="KW-0472">Membrane</keyword>
<organism evidence="2 3">
    <name type="scientific">Candidatus Portnoybacteria bacterium RIFCSPHIGHO2_12_FULL_38_9</name>
    <dbReference type="NCBI Taxonomy" id="1801997"/>
    <lineage>
        <taxon>Bacteria</taxon>
        <taxon>Candidatus Portnoyibacteriota</taxon>
    </lineage>
</organism>
<dbReference type="Proteomes" id="UP000177061">
    <property type="component" value="Unassembled WGS sequence"/>
</dbReference>
<accession>A0A1G2FJD4</accession>
<dbReference type="AlphaFoldDB" id="A0A1G2FJD4"/>
<sequence length="164" mass="18114">MADIGCHNIKLKTPQKILLTFLIFSGLFWSFEALAVSWLPLVPCGREGAPDCNLCHFWQLGSNIINFITLELAVPAAILLFIWAGIMFLFSAGSEERIKTARNIFTNTIIGVVIVFVSWLAIDTFIKRTVGKLTETGQYETPATEAGRAIWAWNAFPACGTSSQ</sequence>
<reference evidence="2 3" key="1">
    <citation type="journal article" date="2016" name="Nat. Commun.">
        <title>Thousands of microbial genomes shed light on interconnected biogeochemical processes in an aquifer system.</title>
        <authorList>
            <person name="Anantharaman K."/>
            <person name="Brown C.T."/>
            <person name="Hug L.A."/>
            <person name="Sharon I."/>
            <person name="Castelle C.J."/>
            <person name="Probst A.J."/>
            <person name="Thomas B.C."/>
            <person name="Singh A."/>
            <person name="Wilkins M.J."/>
            <person name="Karaoz U."/>
            <person name="Brodie E.L."/>
            <person name="Williams K.H."/>
            <person name="Hubbard S.S."/>
            <person name="Banfield J.F."/>
        </authorList>
    </citation>
    <scope>NUCLEOTIDE SEQUENCE [LARGE SCALE GENOMIC DNA]</scope>
</reference>
<keyword evidence="1" id="KW-1133">Transmembrane helix</keyword>
<evidence type="ECO:0000313" key="3">
    <source>
        <dbReference type="Proteomes" id="UP000177061"/>
    </source>
</evidence>